<keyword evidence="3" id="KW-1185">Reference proteome</keyword>
<dbReference type="OrthoDB" id="2693386at2759"/>
<reference evidence="2 3" key="1">
    <citation type="journal article" date="2018" name="Cell">
        <title>The Chara Genome: Secondary Complexity and Implications for Plant Terrestrialization.</title>
        <authorList>
            <person name="Nishiyama T."/>
            <person name="Sakayama H."/>
            <person name="Vries J.D."/>
            <person name="Buschmann H."/>
            <person name="Saint-Marcoux D."/>
            <person name="Ullrich K.K."/>
            <person name="Haas F.B."/>
            <person name="Vanderstraeten L."/>
            <person name="Becker D."/>
            <person name="Lang D."/>
            <person name="Vosolsobe S."/>
            <person name="Rombauts S."/>
            <person name="Wilhelmsson P.K.I."/>
            <person name="Janitza P."/>
            <person name="Kern R."/>
            <person name="Heyl A."/>
            <person name="Rumpler F."/>
            <person name="Villalobos L.I.A.C."/>
            <person name="Clay J.M."/>
            <person name="Skokan R."/>
            <person name="Toyoda A."/>
            <person name="Suzuki Y."/>
            <person name="Kagoshima H."/>
            <person name="Schijlen E."/>
            <person name="Tajeshwar N."/>
            <person name="Catarino B."/>
            <person name="Hetherington A.J."/>
            <person name="Saltykova A."/>
            <person name="Bonnot C."/>
            <person name="Breuninger H."/>
            <person name="Symeonidi A."/>
            <person name="Radhakrishnan G.V."/>
            <person name="Van Nieuwerburgh F."/>
            <person name="Deforce D."/>
            <person name="Chang C."/>
            <person name="Karol K.G."/>
            <person name="Hedrich R."/>
            <person name="Ulvskov P."/>
            <person name="Glockner G."/>
            <person name="Delwiche C.F."/>
            <person name="Petrasek J."/>
            <person name="Van de Peer Y."/>
            <person name="Friml J."/>
            <person name="Beilby M."/>
            <person name="Dolan L."/>
            <person name="Kohara Y."/>
            <person name="Sugano S."/>
            <person name="Fujiyama A."/>
            <person name="Delaux P.-M."/>
            <person name="Quint M."/>
            <person name="TheiBen G."/>
            <person name="Hagemann M."/>
            <person name="Harholt J."/>
            <person name="Dunand C."/>
            <person name="Zachgo S."/>
            <person name="Langdale J."/>
            <person name="Maumus F."/>
            <person name="Straeten D.V.D."/>
            <person name="Gould S.B."/>
            <person name="Rensing S.A."/>
        </authorList>
    </citation>
    <scope>NUCLEOTIDE SEQUENCE [LARGE SCALE GENOMIC DNA]</scope>
    <source>
        <strain evidence="2 3">S276</strain>
    </source>
</reference>
<comment type="caution">
    <text evidence="2">The sequence shown here is derived from an EMBL/GenBank/DDBJ whole genome shotgun (WGS) entry which is preliminary data.</text>
</comment>
<dbReference type="AlphaFoldDB" id="A0A388M1I3"/>
<feature type="compositionally biased region" description="Acidic residues" evidence="1">
    <location>
        <begin position="48"/>
        <end position="69"/>
    </location>
</feature>
<protein>
    <submittedName>
        <fullName evidence="2">Uncharacterized protein</fullName>
    </submittedName>
</protein>
<dbReference type="Proteomes" id="UP000265515">
    <property type="component" value="Unassembled WGS sequence"/>
</dbReference>
<feature type="region of interest" description="Disordered" evidence="1">
    <location>
        <begin position="41"/>
        <end position="71"/>
    </location>
</feature>
<evidence type="ECO:0000313" key="3">
    <source>
        <dbReference type="Proteomes" id="UP000265515"/>
    </source>
</evidence>
<feature type="compositionally biased region" description="Basic and acidic residues" evidence="1">
    <location>
        <begin position="284"/>
        <end position="299"/>
    </location>
</feature>
<name>A0A388M1I3_CHABU</name>
<feature type="compositionally biased region" description="Basic and acidic residues" evidence="1">
    <location>
        <begin position="149"/>
        <end position="169"/>
    </location>
</feature>
<accession>A0A388M1I3</accession>
<feature type="region of interest" description="Disordered" evidence="1">
    <location>
        <begin position="273"/>
        <end position="315"/>
    </location>
</feature>
<dbReference type="Gramene" id="GBG88339">
    <property type="protein sequence ID" value="GBG88339"/>
    <property type="gene ID" value="CBR_g46904"/>
</dbReference>
<evidence type="ECO:0000313" key="2">
    <source>
        <dbReference type="EMBL" id="GBG88339.1"/>
    </source>
</evidence>
<sequence>MNWWGVVRSCSLSAMGKRNQSLHAEDMKGRWLCEVDEEQRQPQRLLEEEYEEEEEEVVEEEEEEEELGEVEGVVLTPMEAELEAASAASSSSEAAAEEEGLKQKPWFPHQARSSLVYRCGGDKRRRWAVCSFSFVAFITNVIATEPRKLASTRRREEGGVGGGENERACRCPNMDNEDKGGAGLSRLGEEEDKLEETNEEDEEEEDEGKDDEEEVEEEEEEEDAGKEGGEGDGGGEGEEGRGEGEGEGEGGGGEEGAKQRHAIVLVRLPLDPLSPAMRRGHIGNLDKRDKDVARTDGRTGRGGGKSGSDKGGSRGKGFAGYRGMCRAGMQGLGEVEMADSLGIVVFGQELGTETTCVRDAKSASAFGIDVKEIVMEGVVRDRIEVTKLIVDGGEVWAREIALGVAMMKRREELDMCYCGVNFVRGFVIGASGEGIGNTVVFAGRMADGEGDGEGELGKGVFARWSLGVGRGFLNGGSFGGVTREMLGQEGSNGEVGGVGGDVEMASGVGDLEDGAVVMSCLMASKAFWRRSFQVKEFLLSKDREDLVEMLKVGLEGGAIDEDIIEVDDDTNFQEVEENVIHCRLECGGGVCEAEGHHEEFVVPELGTKGGLVGLLLADADLVEATAKVDLGKILGSTESIEKLGDPSLCRRGMNSANESFLKEFMEFPLHFFGFWNRELVWRAARWRVTGFQLDGVGYATIRRSGAVNSSEEVVDVVSSEAMLWKKRGRGGADDWAILGEDGVDAVAEATTADEVEADVAAAAATSAAAP</sequence>
<evidence type="ECO:0000256" key="1">
    <source>
        <dbReference type="SAM" id="MobiDB-lite"/>
    </source>
</evidence>
<gene>
    <name evidence="2" type="ORF">CBR_g46904</name>
</gene>
<proteinExistence type="predicted"/>
<feature type="region of interest" description="Disordered" evidence="1">
    <location>
        <begin position="149"/>
        <end position="257"/>
    </location>
</feature>
<dbReference type="EMBL" id="BFEA01000666">
    <property type="protein sequence ID" value="GBG88339.1"/>
    <property type="molecule type" value="Genomic_DNA"/>
</dbReference>
<feature type="compositionally biased region" description="Acidic residues" evidence="1">
    <location>
        <begin position="189"/>
        <end position="224"/>
    </location>
</feature>
<organism evidence="2 3">
    <name type="scientific">Chara braunii</name>
    <name type="common">Braun's stonewort</name>
    <dbReference type="NCBI Taxonomy" id="69332"/>
    <lineage>
        <taxon>Eukaryota</taxon>
        <taxon>Viridiplantae</taxon>
        <taxon>Streptophyta</taxon>
        <taxon>Charophyceae</taxon>
        <taxon>Charales</taxon>
        <taxon>Characeae</taxon>
        <taxon>Chara</taxon>
    </lineage>
</organism>